<organism evidence="8 9">
    <name type="scientific">Monilinia fructigena</name>
    <dbReference type="NCBI Taxonomy" id="38457"/>
    <lineage>
        <taxon>Eukaryota</taxon>
        <taxon>Fungi</taxon>
        <taxon>Dikarya</taxon>
        <taxon>Ascomycota</taxon>
        <taxon>Pezizomycotina</taxon>
        <taxon>Leotiomycetes</taxon>
        <taxon>Helotiales</taxon>
        <taxon>Sclerotiniaceae</taxon>
        <taxon>Monilinia</taxon>
    </lineage>
</organism>
<feature type="domain" description="TauD/TfdA-like" evidence="7">
    <location>
        <begin position="129"/>
        <end position="350"/>
    </location>
</feature>
<evidence type="ECO:0000256" key="5">
    <source>
        <dbReference type="ARBA" id="ARBA00023002"/>
    </source>
</evidence>
<comment type="caution">
    <text evidence="8">The sequence shown here is derived from an EMBL/GenBank/DDBJ whole genome shotgun (WGS) entry which is preliminary data.</text>
</comment>
<evidence type="ECO:0000256" key="3">
    <source>
        <dbReference type="ARBA" id="ARBA00022723"/>
    </source>
</evidence>
<accession>A0A395IM24</accession>
<dbReference type="GO" id="GO:0046872">
    <property type="term" value="F:metal ion binding"/>
    <property type="evidence" value="ECO:0007669"/>
    <property type="project" value="UniProtKB-KW"/>
</dbReference>
<evidence type="ECO:0000256" key="4">
    <source>
        <dbReference type="ARBA" id="ARBA00022964"/>
    </source>
</evidence>
<evidence type="ECO:0000313" key="8">
    <source>
        <dbReference type="EMBL" id="RAL61196.1"/>
    </source>
</evidence>
<proteinExistence type="inferred from homology"/>
<dbReference type="Proteomes" id="UP000249056">
    <property type="component" value="Unassembled WGS sequence"/>
</dbReference>
<keyword evidence="4" id="KW-0223">Dioxygenase</keyword>
<protein>
    <recommendedName>
        <fullName evidence="7">TauD/TfdA-like domain-containing protein</fullName>
    </recommendedName>
</protein>
<dbReference type="InterPro" id="IPR003819">
    <property type="entry name" value="TauD/TfdA-like"/>
</dbReference>
<evidence type="ECO:0000256" key="6">
    <source>
        <dbReference type="ARBA" id="ARBA00023004"/>
    </source>
</evidence>
<dbReference type="PANTHER" id="PTHR30468">
    <property type="entry name" value="ALPHA-KETOGLUTARATE-DEPENDENT SULFONATE DIOXYGENASE"/>
    <property type="match status" value="1"/>
</dbReference>
<evidence type="ECO:0000313" key="9">
    <source>
        <dbReference type="Proteomes" id="UP000249056"/>
    </source>
</evidence>
<keyword evidence="3" id="KW-0479">Metal-binding</keyword>
<evidence type="ECO:0000256" key="1">
    <source>
        <dbReference type="ARBA" id="ARBA00001954"/>
    </source>
</evidence>
<dbReference type="OrthoDB" id="10257314at2759"/>
<sequence length="363" mass="40832">MAPSATETVTLPTQVKKPVDDRFTRAGLGNYKELAPTSFDKDAEQKGLGEFAPASYPNYLPTWDDVTYPPLESFEHRDHGLDADTTYPELLAPGVELSELTPAMGTEIKGVQLKRWWLSETKISQIYQSQMLSNMADIFGRPHIHPTSGAPAGFPEVHLVHRAAGDKTAEEFFETRTNSTGCTQTSHMRSSHLEQHSYTLLMSQRAEEIYSFANGVEAYNRLSESFKERLHGLTATHSGIEQVNASRYRNGIARREPVINVHPVVRTHPVTGEKALYVNKQFTRKIVGFKQEESDMLLNFLYDHIAQGADFHVRVKWAPKTVVVWDNRVATHTALVDWSGGARRHLARLTPQAEAPYETPYKA</sequence>
<dbReference type="SUPFAM" id="SSF51197">
    <property type="entry name" value="Clavaminate synthase-like"/>
    <property type="match status" value="1"/>
</dbReference>
<gene>
    <name evidence="8" type="ORF">DID88_010275</name>
</gene>
<name>A0A395IM24_9HELO</name>
<keyword evidence="6" id="KW-0408">Iron</keyword>
<dbReference type="GO" id="GO:0005737">
    <property type="term" value="C:cytoplasm"/>
    <property type="evidence" value="ECO:0007669"/>
    <property type="project" value="TreeGrafter"/>
</dbReference>
<dbReference type="PANTHER" id="PTHR30468:SF1">
    <property type="entry name" value="ALPHA-KETOGLUTARATE-DEPENDENT SULFONATE DIOXYGENASE"/>
    <property type="match status" value="1"/>
</dbReference>
<reference evidence="8 9" key="1">
    <citation type="submission" date="2018-06" db="EMBL/GenBank/DDBJ databases">
        <title>Genome Sequence of the Brown Rot Fungal Pathogen Monilinia fructigena.</title>
        <authorList>
            <person name="Landi L."/>
            <person name="De Miccolis Angelini R.M."/>
            <person name="Pollastro S."/>
            <person name="Abate D."/>
            <person name="Faretra F."/>
            <person name="Romanazzi G."/>
        </authorList>
    </citation>
    <scope>NUCLEOTIDE SEQUENCE [LARGE SCALE GENOMIC DNA]</scope>
    <source>
        <strain evidence="8 9">Mfrg269</strain>
    </source>
</reference>
<evidence type="ECO:0000256" key="2">
    <source>
        <dbReference type="ARBA" id="ARBA00005896"/>
    </source>
</evidence>
<dbReference type="Pfam" id="PF02668">
    <property type="entry name" value="TauD"/>
    <property type="match status" value="1"/>
</dbReference>
<dbReference type="EMBL" id="QKRW01000033">
    <property type="protein sequence ID" value="RAL61196.1"/>
    <property type="molecule type" value="Genomic_DNA"/>
</dbReference>
<comment type="similarity">
    <text evidence="2">Belongs to the TfdA dioxygenase family.</text>
</comment>
<comment type="cofactor">
    <cofactor evidence="1">
        <name>Fe(2+)</name>
        <dbReference type="ChEBI" id="CHEBI:29033"/>
    </cofactor>
</comment>
<keyword evidence="5" id="KW-0560">Oxidoreductase</keyword>
<dbReference type="AlphaFoldDB" id="A0A395IM24"/>
<dbReference type="InterPro" id="IPR051323">
    <property type="entry name" value="AtsK-like"/>
</dbReference>
<keyword evidence="9" id="KW-1185">Reference proteome</keyword>
<dbReference type="Gene3D" id="3.60.130.10">
    <property type="entry name" value="Clavaminate synthase-like"/>
    <property type="match status" value="1"/>
</dbReference>
<dbReference type="InterPro" id="IPR042098">
    <property type="entry name" value="TauD-like_sf"/>
</dbReference>
<evidence type="ECO:0000259" key="7">
    <source>
        <dbReference type="Pfam" id="PF02668"/>
    </source>
</evidence>
<dbReference type="GO" id="GO:0016706">
    <property type="term" value="F:2-oxoglutarate-dependent dioxygenase activity"/>
    <property type="evidence" value="ECO:0007669"/>
    <property type="project" value="TreeGrafter"/>
</dbReference>